<dbReference type="GO" id="GO:0003723">
    <property type="term" value="F:RNA binding"/>
    <property type="evidence" value="ECO:0007669"/>
    <property type="project" value="InterPro"/>
</dbReference>
<dbReference type="RefSeq" id="WP_136010551.1">
    <property type="nucleotide sequence ID" value="NZ_SRYZ01000026.1"/>
</dbReference>
<proteinExistence type="predicted"/>
<dbReference type="Pfam" id="PF00588">
    <property type="entry name" value="SpoU_methylase"/>
    <property type="match status" value="1"/>
</dbReference>
<keyword evidence="2 4" id="KW-0808">Transferase</keyword>
<feature type="domain" description="tRNA/rRNA methyltransferase SpoU type" evidence="3">
    <location>
        <begin position="122"/>
        <end position="260"/>
    </location>
</feature>
<reference evidence="4 5" key="1">
    <citation type="submission" date="2019-04" db="EMBL/GenBank/DDBJ databases">
        <title>Microbes associate with the intestines of laboratory mice.</title>
        <authorList>
            <person name="Navarre W."/>
            <person name="Wong E."/>
            <person name="Huang K."/>
            <person name="Tropini C."/>
            <person name="Ng K."/>
            <person name="Yu B."/>
        </authorList>
    </citation>
    <scope>NUCLEOTIDE SEQUENCE [LARGE SCALE GENOMIC DNA]</scope>
    <source>
        <strain evidence="4 5">NM69_E16B</strain>
    </source>
</reference>
<gene>
    <name evidence="4" type="ORF">E5355_11830</name>
</gene>
<evidence type="ECO:0000256" key="1">
    <source>
        <dbReference type="ARBA" id="ARBA00022603"/>
    </source>
</evidence>
<organism evidence="4 5">
    <name type="scientific">Bacteroides muris</name>
    <name type="common">ex Afrizal et al. 2022</name>
    <dbReference type="NCBI Taxonomy" id="2516960"/>
    <lineage>
        <taxon>Bacteria</taxon>
        <taxon>Pseudomonadati</taxon>
        <taxon>Bacteroidota</taxon>
        <taxon>Bacteroidia</taxon>
        <taxon>Bacteroidales</taxon>
        <taxon>Bacteroidaceae</taxon>
        <taxon>Bacteroides</taxon>
    </lineage>
</organism>
<accession>A0A4S2ART1</accession>
<keyword evidence="5" id="KW-1185">Reference proteome</keyword>
<dbReference type="EMBL" id="SRYZ01000026">
    <property type="protein sequence ID" value="TGY03831.1"/>
    <property type="molecule type" value="Genomic_DNA"/>
</dbReference>
<dbReference type="SUPFAM" id="SSF75217">
    <property type="entry name" value="alpha/beta knot"/>
    <property type="match status" value="1"/>
</dbReference>
<dbReference type="GO" id="GO:0008173">
    <property type="term" value="F:RNA methyltransferase activity"/>
    <property type="evidence" value="ECO:0007669"/>
    <property type="project" value="InterPro"/>
</dbReference>
<dbReference type="AlphaFoldDB" id="A0A4S2ART1"/>
<dbReference type="GO" id="GO:0032259">
    <property type="term" value="P:methylation"/>
    <property type="evidence" value="ECO:0007669"/>
    <property type="project" value="UniProtKB-KW"/>
</dbReference>
<comment type="caution">
    <text evidence="4">The sequence shown here is derived from an EMBL/GenBank/DDBJ whole genome shotgun (WGS) entry which is preliminary data.</text>
</comment>
<dbReference type="PANTHER" id="PTHR43191">
    <property type="entry name" value="RRNA METHYLTRANSFERASE 3"/>
    <property type="match status" value="1"/>
</dbReference>
<dbReference type="InterPro" id="IPR001537">
    <property type="entry name" value="SpoU_MeTrfase"/>
</dbReference>
<dbReference type="GO" id="GO:0006396">
    <property type="term" value="P:RNA processing"/>
    <property type="evidence" value="ECO:0007669"/>
    <property type="project" value="InterPro"/>
</dbReference>
<keyword evidence="1 4" id="KW-0489">Methyltransferase</keyword>
<dbReference type="SUPFAM" id="SSF55315">
    <property type="entry name" value="L30e-like"/>
    <property type="match status" value="1"/>
</dbReference>
<dbReference type="InterPro" id="IPR029026">
    <property type="entry name" value="tRNA_m1G_MTases_N"/>
</dbReference>
<dbReference type="InterPro" id="IPR029028">
    <property type="entry name" value="Alpha/beta_knot_MTases"/>
</dbReference>
<dbReference type="Proteomes" id="UP000310532">
    <property type="component" value="Unassembled WGS sequence"/>
</dbReference>
<evidence type="ECO:0000259" key="3">
    <source>
        <dbReference type="Pfam" id="PF00588"/>
    </source>
</evidence>
<evidence type="ECO:0000256" key="2">
    <source>
        <dbReference type="ARBA" id="ARBA00022679"/>
    </source>
</evidence>
<dbReference type="Gene3D" id="3.40.1280.10">
    <property type="match status" value="1"/>
</dbReference>
<name>A0A4S2ART1_9BACE</name>
<dbReference type="Gene3D" id="3.30.1330.30">
    <property type="match status" value="1"/>
</dbReference>
<protein>
    <submittedName>
        <fullName evidence="4">RNA methyltransferase</fullName>
    </submittedName>
</protein>
<dbReference type="InterPro" id="IPR051259">
    <property type="entry name" value="rRNA_Methyltransferase"/>
</dbReference>
<dbReference type="PANTHER" id="PTHR43191:SF12">
    <property type="entry name" value="RRNA METHYLASE"/>
    <property type="match status" value="1"/>
</dbReference>
<dbReference type="CDD" id="cd18095">
    <property type="entry name" value="SpoU-like_rRNA-MTase"/>
    <property type="match status" value="1"/>
</dbReference>
<evidence type="ECO:0000313" key="4">
    <source>
        <dbReference type="EMBL" id="TGY03831.1"/>
    </source>
</evidence>
<evidence type="ECO:0000313" key="5">
    <source>
        <dbReference type="Proteomes" id="UP000310532"/>
    </source>
</evidence>
<dbReference type="InterPro" id="IPR029064">
    <property type="entry name" value="Ribosomal_eL30-like_sf"/>
</dbReference>
<sequence>MAVIEISSLTHPGVEVFSTLTEAQLRNRIEPDKGLFIAESPKVIKVALDVGYEPLALLCEHKHIYGDAAEIIERCGDIPVYTSDRELLAELTGYVLTRGVLCAMRRPAPRSMEEVCRGARRIVVIDGVVDTTNIGAIFRSAAALGMDAVLLTRNSCDPLNRRAVRVSMGTVFLVPWTWMDGPPGVLGELGFRTAAMALTDNSISIDNPVLKAESRLAIMMGTEGDGLSHEAIAGADYVVRIPMSHGVDSLNVAAAAAVAFWQLRV</sequence>